<dbReference type="RefSeq" id="WP_346225378.1">
    <property type="nucleotide sequence ID" value="NZ_JBDJAW010000005.1"/>
</dbReference>
<organism evidence="4 5">
    <name type="scientific">Microbispora maris</name>
    <dbReference type="NCBI Taxonomy" id="3144104"/>
    <lineage>
        <taxon>Bacteria</taxon>
        <taxon>Bacillati</taxon>
        <taxon>Actinomycetota</taxon>
        <taxon>Actinomycetes</taxon>
        <taxon>Streptosporangiales</taxon>
        <taxon>Streptosporangiaceae</taxon>
        <taxon>Microbispora</taxon>
    </lineage>
</organism>
<comment type="caution">
    <text evidence="4">The sequence shown here is derived from an EMBL/GenBank/DDBJ whole genome shotgun (WGS) entry which is preliminary data.</text>
</comment>
<keyword evidence="1 4" id="KW-0456">Lyase</keyword>
<gene>
    <name evidence="4" type="ORF">AAH991_09435</name>
</gene>
<comment type="similarity">
    <text evidence="2">Belongs to the class-II fumarase/aspartase family.</text>
</comment>
<dbReference type="PANTHER" id="PTHR43172">
    <property type="entry name" value="ADENYLOSUCCINATE LYASE"/>
    <property type="match status" value="1"/>
</dbReference>
<name>A0ABV0AJ14_9ACTN</name>
<dbReference type="SUPFAM" id="SSF48557">
    <property type="entry name" value="L-aspartase-like"/>
    <property type="match status" value="1"/>
</dbReference>
<evidence type="ECO:0000313" key="5">
    <source>
        <dbReference type="Proteomes" id="UP001447516"/>
    </source>
</evidence>
<dbReference type="GO" id="GO:0016829">
    <property type="term" value="F:lyase activity"/>
    <property type="evidence" value="ECO:0007669"/>
    <property type="project" value="UniProtKB-KW"/>
</dbReference>
<dbReference type="EMBL" id="JBDJAW010000005">
    <property type="protein sequence ID" value="MEN3535318.1"/>
    <property type="molecule type" value="Genomic_DNA"/>
</dbReference>
<dbReference type="Gene3D" id="1.10.40.30">
    <property type="entry name" value="Fumarase/aspartase (C-terminal domain)"/>
    <property type="match status" value="1"/>
</dbReference>
<keyword evidence="5" id="KW-1185">Reference proteome</keyword>
<dbReference type="Gene3D" id="1.20.200.10">
    <property type="entry name" value="Fumarase/aspartase (Central domain)"/>
    <property type="match status" value="1"/>
</dbReference>
<reference evidence="4 5" key="1">
    <citation type="submission" date="2024-05" db="EMBL/GenBank/DDBJ databases">
        <title>Microbispora sp.ZYX-F-249.</title>
        <authorList>
            <person name="Xie H."/>
        </authorList>
    </citation>
    <scope>NUCLEOTIDE SEQUENCE [LARGE SCALE GENOMIC DNA]</scope>
    <source>
        <strain evidence="4 5">ZYX-F-249</strain>
    </source>
</reference>
<dbReference type="InterPro" id="IPR019468">
    <property type="entry name" value="AdenyloSucc_lyase_C"/>
</dbReference>
<evidence type="ECO:0000259" key="3">
    <source>
        <dbReference type="SMART" id="SM00998"/>
    </source>
</evidence>
<proteinExistence type="inferred from homology"/>
<dbReference type="InterPro" id="IPR008948">
    <property type="entry name" value="L-Aspartase-like"/>
</dbReference>
<evidence type="ECO:0000256" key="2">
    <source>
        <dbReference type="ARBA" id="ARBA00034772"/>
    </source>
</evidence>
<dbReference type="PRINTS" id="PR00145">
    <property type="entry name" value="ARGSUCLYASE"/>
</dbReference>
<dbReference type="PANTHER" id="PTHR43172:SF2">
    <property type="entry name" value="ADENYLOSUCCINATE LYASE C-TERMINAL DOMAIN-CONTAINING PROTEIN"/>
    <property type="match status" value="1"/>
</dbReference>
<dbReference type="InterPro" id="IPR024083">
    <property type="entry name" value="Fumarase/histidase_N"/>
</dbReference>
<dbReference type="SMART" id="SM00998">
    <property type="entry name" value="ADSL_C"/>
    <property type="match status" value="1"/>
</dbReference>
<accession>A0ABV0AJ14</accession>
<dbReference type="Pfam" id="PF00206">
    <property type="entry name" value="Lyase_1"/>
    <property type="match status" value="1"/>
</dbReference>
<protein>
    <submittedName>
        <fullName evidence="4">Lyase family protein</fullName>
    </submittedName>
</protein>
<dbReference type="Proteomes" id="UP001447516">
    <property type="component" value="Unassembled WGS sequence"/>
</dbReference>
<evidence type="ECO:0000313" key="4">
    <source>
        <dbReference type="EMBL" id="MEN3535318.1"/>
    </source>
</evidence>
<evidence type="ECO:0000256" key="1">
    <source>
        <dbReference type="ARBA" id="ARBA00023239"/>
    </source>
</evidence>
<dbReference type="InterPro" id="IPR022761">
    <property type="entry name" value="Fumarate_lyase_N"/>
</dbReference>
<feature type="domain" description="Adenylosuccinate lyase C-terminal" evidence="3">
    <location>
        <begin position="389"/>
        <end position="465"/>
    </location>
</feature>
<sequence>MNGLDGDLGGDLDVGLLSPVRVGTAAERATGDGAWLRAMLDAEAALVRAQARLGVVPMEAAETIGTVIGKVAEGGGLDPAALALRAREAANPVVALVEDLTAAVAAVDPAAAEYVHRGSTSQDIMDTAAMLVAARTLDLITADLDRTATALAGLAAAHRDTLMPGRTLTQQAVPTTFGLKAAGWLHAVREAVARLRRVRADLPAELGGAAGTLAGYVEYARIAGVPDPEAYPERLIAAFAAEVGLAEPVVPWHVLRIPVADLAGALALTSGVLGKIAVDVQSLSRTEVAEVVEPAAPGRGVSSAMPHKRNPVLATLVRSAAIQVPALAAALGHCLLAEDERPAGAWHAEWQPLRECLRLVGGAAAVTAELAGGLVAFPERMRANLALTGSLTVTERAAAVLAPVLGKAAAKRLLGEASAVAAASGRPVAEVLSELTSVPEGLDLAGLLDPGGYTGAAGALVDRVLRCCPDE</sequence>
<dbReference type="Gene3D" id="1.10.275.10">
    <property type="entry name" value="Fumarase/aspartase (N-terminal domain)"/>
    <property type="match status" value="1"/>
</dbReference>
<dbReference type="InterPro" id="IPR000362">
    <property type="entry name" value="Fumarate_lyase_fam"/>
</dbReference>
<dbReference type="PRINTS" id="PR00149">
    <property type="entry name" value="FUMRATELYASE"/>
</dbReference>